<accession>A0A6A6WNY5</accession>
<gene>
    <name evidence="3" type="ORF">K505DRAFT_330782</name>
</gene>
<dbReference type="Proteomes" id="UP000799757">
    <property type="component" value="Unassembled WGS sequence"/>
</dbReference>
<feature type="transmembrane region" description="Helical" evidence="1">
    <location>
        <begin position="105"/>
        <end position="125"/>
    </location>
</feature>
<proteinExistence type="predicted"/>
<evidence type="ECO:0000256" key="1">
    <source>
        <dbReference type="SAM" id="Phobius"/>
    </source>
</evidence>
<evidence type="ECO:0000313" key="4">
    <source>
        <dbReference type="Proteomes" id="UP000799757"/>
    </source>
</evidence>
<dbReference type="Pfam" id="PF01757">
    <property type="entry name" value="Acyl_transf_3"/>
    <property type="match status" value="1"/>
</dbReference>
<evidence type="ECO:0000259" key="2">
    <source>
        <dbReference type="Pfam" id="PF01757"/>
    </source>
</evidence>
<sequence>MAPPRDANWIDGLRGVASFMVVCGHLCTAFVPWLHAPAHDPKSAPHLFQLPFFRLAVGGRSAVALFFLITGYVNAIGPIGKSRSGNTDAAFNGIARSALARSGRLILPTMIATMLSWFLAQTNAYHMTKHVDSTWIRQGWHRQEPTLWMAFKSLFRAEVETWTIGWDDYDGTQWTLHLFLEGSMLVYMTMFATVLVKPKARFLIYAVLYLYFWQLGEGLAIGALKGMNIVFGMFVAELHNHYKDSATSVLPAPVPTIMIVVGMFMAGYPQDAAQNARWSHTMQTFMHSITVEKSDVRRYWDHLGASTVLLGIFFSRNARRVLTSPIFNFVGRVSFPVYLMHNTMIKTVLTWMVYLPSAMNPPRNEKGEQMDLQRGTTLHIFVAVALFYYILYRAAALWVQHIDPVCAKLVNLFTTWAYGDSQSARSGPILRNNGTLEKTVLPA</sequence>
<keyword evidence="1" id="KW-0472">Membrane</keyword>
<reference evidence="3" key="1">
    <citation type="journal article" date="2020" name="Stud. Mycol.">
        <title>101 Dothideomycetes genomes: a test case for predicting lifestyles and emergence of pathogens.</title>
        <authorList>
            <person name="Haridas S."/>
            <person name="Albert R."/>
            <person name="Binder M."/>
            <person name="Bloem J."/>
            <person name="Labutti K."/>
            <person name="Salamov A."/>
            <person name="Andreopoulos B."/>
            <person name="Baker S."/>
            <person name="Barry K."/>
            <person name="Bills G."/>
            <person name="Bluhm B."/>
            <person name="Cannon C."/>
            <person name="Castanera R."/>
            <person name="Culley D."/>
            <person name="Daum C."/>
            <person name="Ezra D."/>
            <person name="Gonzalez J."/>
            <person name="Henrissat B."/>
            <person name="Kuo A."/>
            <person name="Liang C."/>
            <person name="Lipzen A."/>
            <person name="Lutzoni F."/>
            <person name="Magnuson J."/>
            <person name="Mondo S."/>
            <person name="Nolan M."/>
            <person name="Ohm R."/>
            <person name="Pangilinan J."/>
            <person name="Park H.-J."/>
            <person name="Ramirez L."/>
            <person name="Alfaro M."/>
            <person name="Sun H."/>
            <person name="Tritt A."/>
            <person name="Yoshinaga Y."/>
            <person name="Zwiers L.-H."/>
            <person name="Turgeon B."/>
            <person name="Goodwin S."/>
            <person name="Spatafora J."/>
            <person name="Crous P."/>
            <person name="Grigoriev I."/>
        </authorList>
    </citation>
    <scope>NUCLEOTIDE SEQUENCE</scope>
    <source>
        <strain evidence="3">CBS 109.77</strain>
    </source>
</reference>
<feature type="transmembrane region" description="Helical" evidence="1">
    <location>
        <begin position="376"/>
        <end position="399"/>
    </location>
</feature>
<feature type="transmembrane region" description="Helical" evidence="1">
    <location>
        <begin position="208"/>
        <end position="236"/>
    </location>
</feature>
<dbReference type="PANTHER" id="PTHR23028">
    <property type="entry name" value="ACETYLTRANSFERASE"/>
    <property type="match status" value="1"/>
</dbReference>
<evidence type="ECO:0000313" key="3">
    <source>
        <dbReference type="EMBL" id="KAF2785800.1"/>
    </source>
</evidence>
<dbReference type="InterPro" id="IPR050879">
    <property type="entry name" value="Acyltransferase_3"/>
</dbReference>
<dbReference type="OrthoDB" id="5405781at2759"/>
<feature type="transmembrane region" description="Helical" evidence="1">
    <location>
        <begin position="12"/>
        <end position="33"/>
    </location>
</feature>
<name>A0A6A6WNY5_9PLEO</name>
<protein>
    <recommendedName>
        <fullName evidence="2">Acyltransferase 3 domain-containing protein</fullName>
    </recommendedName>
</protein>
<dbReference type="GO" id="GO:0016747">
    <property type="term" value="F:acyltransferase activity, transferring groups other than amino-acyl groups"/>
    <property type="evidence" value="ECO:0007669"/>
    <property type="project" value="InterPro"/>
</dbReference>
<dbReference type="EMBL" id="MU002666">
    <property type="protein sequence ID" value="KAF2785800.1"/>
    <property type="molecule type" value="Genomic_DNA"/>
</dbReference>
<feature type="domain" description="Acyltransferase 3" evidence="2">
    <location>
        <begin position="8"/>
        <end position="355"/>
    </location>
</feature>
<dbReference type="PANTHER" id="PTHR23028:SF128">
    <property type="entry name" value="ACYLTRANSFERASE 3 DOMAIN-CONTAINING PROTEIN"/>
    <property type="match status" value="1"/>
</dbReference>
<organism evidence="3 4">
    <name type="scientific">Melanomma pulvis-pyrius CBS 109.77</name>
    <dbReference type="NCBI Taxonomy" id="1314802"/>
    <lineage>
        <taxon>Eukaryota</taxon>
        <taxon>Fungi</taxon>
        <taxon>Dikarya</taxon>
        <taxon>Ascomycota</taxon>
        <taxon>Pezizomycotina</taxon>
        <taxon>Dothideomycetes</taxon>
        <taxon>Pleosporomycetidae</taxon>
        <taxon>Pleosporales</taxon>
        <taxon>Melanommataceae</taxon>
        <taxon>Melanomma</taxon>
    </lineage>
</organism>
<keyword evidence="1" id="KW-0812">Transmembrane</keyword>
<keyword evidence="4" id="KW-1185">Reference proteome</keyword>
<keyword evidence="1" id="KW-1133">Transmembrane helix</keyword>
<dbReference type="InterPro" id="IPR002656">
    <property type="entry name" value="Acyl_transf_3_dom"/>
</dbReference>
<dbReference type="AlphaFoldDB" id="A0A6A6WNY5"/>
<feature type="transmembrane region" description="Helical" evidence="1">
    <location>
        <begin position="174"/>
        <end position="196"/>
    </location>
</feature>
<feature type="transmembrane region" description="Helical" evidence="1">
    <location>
        <begin position="335"/>
        <end position="355"/>
    </location>
</feature>
<feature type="transmembrane region" description="Helical" evidence="1">
    <location>
        <begin position="53"/>
        <end position="73"/>
    </location>
</feature>
<feature type="transmembrane region" description="Helical" evidence="1">
    <location>
        <begin position="248"/>
        <end position="268"/>
    </location>
</feature>